<evidence type="ECO:0000313" key="3">
    <source>
        <dbReference type="Proteomes" id="UP001175226"/>
    </source>
</evidence>
<dbReference type="Proteomes" id="UP001175226">
    <property type="component" value="Unassembled WGS sequence"/>
</dbReference>
<reference evidence="2" key="1">
    <citation type="submission" date="2023-06" db="EMBL/GenBank/DDBJ databases">
        <authorList>
            <consortium name="Lawrence Berkeley National Laboratory"/>
            <person name="Ahrendt S."/>
            <person name="Sahu N."/>
            <person name="Indic B."/>
            <person name="Wong-Bajracharya J."/>
            <person name="Merenyi Z."/>
            <person name="Ke H.-M."/>
            <person name="Monk M."/>
            <person name="Kocsube S."/>
            <person name="Drula E."/>
            <person name="Lipzen A."/>
            <person name="Balint B."/>
            <person name="Henrissat B."/>
            <person name="Andreopoulos B."/>
            <person name="Martin F.M."/>
            <person name="Harder C.B."/>
            <person name="Rigling D."/>
            <person name="Ford K.L."/>
            <person name="Foster G.D."/>
            <person name="Pangilinan J."/>
            <person name="Papanicolaou A."/>
            <person name="Barry K."/>
            <person name="LaButti K."/>
            <person name="Viragh M."/>
            <person name="Koriabine M."/>
            <person name="Yan M."/>
            <person name="Riley R."/>
            <person name="Champramary S."/>
            <person name="Plett K.L."/>
            <person name="Tsai I.J."/>
            <person name="Slot J."/>
            <person name="Sipos G."/>
            <person name="Plett J."/>
            <person name="Nagy L.G."/>
            <person name="Grigoriev I.V."/>
        </authorList>
    </citation>
    <scope>NUCLEOTIDE SEQUENCE</scope>
    <source>
        <strain evidence="2">FPL87.14</strain>
    </source>
</reference>
<proteinExistence type="predicted"/>
<organism evidence="2 3">
    <name type="scientific">Armillaria borealis</name>
    <dbReference type="NCBI Taxonomy" id="47425"/>
    <lineage>
        <taxon>Eukaryota</taxon>
        <taxon>Fungi</taxon>
        <taxon>Dikarya</taxon>
        <taxon>Basidiomycota</taxon>
        <taxon>Agaricomycotina</taxon>
        <taxon>Agaricomycetes</taxon>
        <taxon>Agaricomycetidae</taxon>
        <taxon>Agaricales</taxon>
        <taxon>Marasmiineae</taxon>
        <taxon>Physalacriaceae</taxon>
        <taxon>Armillaria</taxon>
    </lineage>
</organism>
<keyword evidence="3" id="KW-1185">Reference proteome</keyword>
<comment type="caution">
    <text evidence="2">The sequence shown here is derived from an EMBL/GenBank/DDBJ whole genome shotgun (WGS) entry which is preliminary data.</text>
</comment>
<feature type="compositionally biased region" description="Basic and acidic residues" evidence="1">
    <location>
        <begin position="248"/>
        <end position="257"/>
    </location>
</feature>
<evidence type="ECO:0000256" key="1">
    <source>
        <dbReference type="SAM" id="MobiDB-lite"/>
    </source>
</evidence>
<protein>
    <submittedName>
        <fullName evidence="2">Uncharacterized protein</fullName>
    </submittedName>
</protein>
<dbReference type="EMBL" id="JAUEPT010000060">
    <property type="protein sequence ID" value="KAK0435788.1"/>
    <property type="molecule type" value="Genomic_DNA"/>
</dbReference>
<sequence>MKSIGCPHSLIDELKALKEWTVKYWRGNMPSPDSSYTPGGYSQTTNPSRKVSACLLNREGHFVHINESLRAWLTVQTRWTTAIVPAKVWLKSLKKQPLVLHWNRGLTLNDLARINNYVFRRVLQMRKECPIDWATSLAMSHARMLLIAYRHQDLFLQNEDCPPTSDIEAVNRFVGQKAWERLVDYTGCTTDGKPKPDVVDVDMEALILLEMRMFDRSEDAGVVGNHQWGLDAGMHQDGWYPWSSDGPEGEKNSREGNESELEVGPEFDQEELAQWHRAELEKQEEDKQAQKVTCPKPKMLPRHTGITGKPQAPDDIQAEPHASKSGRPKKDNAPPAKCSRKK</sequence>
<gene>
    <name evidence="2" type="ORF">EV421DRAFT_1740055</name>
</gene>
<dbReference type="AlphaFoldDB" id="A0AA39J491"/>
<evidence type="ECO:0000313" key="2">
    <source>
        <dbReference type="EMBL" id="KAK0435788.1"/>
    </source>
</evidence>
<feature type="compositionally biased region" description="Basic and acidic residues" evidence="1">
    <location>
        <begin position="273"/>
        <end position="289"/>
    </location>
</feature>
<name>A0AA39J491_9AGAR</name>
<feature type="region of interest" description="Disordered" evidence="1">
    <location>
        <begin position="239"/>
        <end position="342"/>
    </location>
</feature>
<feature type="compositionally biased region" description="Acidic residues" evidence="1">
    <location>
        <begin position="258"/>
        <end position="271"/>
    </location>
</feature>
<accession>A0AA39J491</accession>